<feature type="compositionally biased region" description="Basic residues" evidence="2">
    <location>
        <begin position="227"/>
        <end position="240"/>
    </location>
</feature>
<evidence type="ECO:0000313" key="5">
    <source>
        <dbReference type="Proteomes" id="UP000277928"/>
    </source>
</evidence>
<proteinExistence type="inferred from homology"/>
<sequence length="336" mass="39225">MYREIEEAVAFIAAYFYCKVPRKQVDRFAVKLANILLNECRRIIKEDQSKICEVENSEEITSEKFTREMILDINVNGKLAVPIVEASSVLKITVQEISALLPSAVQLHISDGAVSYSFRSNVICLYRSDGNMYHLYRRAHHTHLRPAITLMIDHDNHKTFKLITKDTFPKHRHWYKKNYNTVNNNTQLRKVIRSAYFQRNIQQLPGPSRSAKFSGDGFMHPSLPHSYGRRLSKMKRKQKQKMIGSKNRQNTRNSKREKRKPTAQPMTKKILLKNRRSKRSYMQNSLRDCKRISKVVTDDVLHSFSVLDSDYSRCNDQSNCDNINSLIAYMNYSLNI</sequence>
<dbReference type="OMA" id="GPTRSAK"/>
<evidence type="ECO:0000313" key="4">
    <source>
        <dbReference type="EMBL" id="VDK68716.1"/>
    </source>
</evidence>
<dbReference type="EMBL" id="UYRX01000013">
    <property type="protein sequence ID" value="VDK68716.1"/>
    <property type="molecule type" value="Genomic_DNA"/>
</dbReference>
<evidence type="ECO:0000259" key="3">
    <source>
        <dbReference type="Pfam" id="PF07742"/>
    </source>
</evidence>
<dbReference type="OrthoDB" id="5850806at2759"/>
<dbReference type="InterPro" id="IPR036054">
    <property type="entry name" value="BTG-like_sf"/>
</dbReference>
<evidence type="ECO:0000256" key="2">
    <source>
        <dbReference type="SAM" id="MobiDB-lite"/>
    </source>
</evidence>
<dbReference type="InterPro" id="IPR002087">
    <property type="entry name" value="Anti_prolifrtn"/>
</dbReference>
<dbReference type="AlphaFoldDB" id="A0A3P6S3A5"/>
<evidence type="ECO:0000256" key="1">
    <source>
        <dbReference type="ARBA" id="ARBA00007989"/>
    </source>
</evidence>
<protein>
    <recommendedName>
        <fullName evidence="3">Anti-proliferative protein domain-containing protein</fullName>
    </recommendedName>
</protein>
<feature type="region of interest" description="Disordered" evidence="2">
    <location>
        <begin position="224"/>
        <end position="265"/>
    </location>
</feature>
<reference evidence="4 5" key="1">
    <citation type="submission" date="2018-08" db="EMBL/GenBank/DDBJ databases">
        <authorList>
            <person name="Laetsch R D."/>
            <person name="Stevens L."/>
            <person name="Kumar S."/>
            <person name="Blaxter L. M."/>
        </authorList>
    </citation>
    <scope>NUCLEOTIDE SEQUENCE [LARGE SCALE GENOMIC DNA]</scope>
</reference>
<dbReference type="Gene3D" id="3.90.640.90">
    <property type="entry name" value="Anti-proliferative protein, N-terminal domain"/>
    <property type="match status" value="1"/>
</dbReference>
<dbReference type="SUPFAM" id="SSF160696">
    <property type="entry name" value="BTG domain-like"/>
    <property type="match status" value="1"/>
</dbReference>
<accession>A0A3P6S3A5</accession>
<dbReference type="Pfam" id="PF07742">
    <property type="entry name" value="BTG"/>
    <property type="match status" value="1"/>
</dbReference>
<dbReference type="Proteomes" id="UP000277928">
    <property type="component" value="Unassembled WGS sequence"/>
</dbReference>
<keyword evidence="5" id="KW-1185">Reference proteome</keyword>
<comment type="similarity">
    <text evidence="1">Belongs to the BTG family.</text>
</comment>
<feature type="domain" description="Anti-proliferative protein" evidence="3">
    <location>
        <begin position="1"/>
        <end position="121"/>
    </location>
</feature>
<gene>
    <name evidence="4" type="ORF">NLS_LOCUS521</name>
</gene>
<name>A0A3P6S3A5_LITSI</name>
<organism evidence="4 5">
    <name type="scientific">Litomosoides sigmodontis</name>
    <name type="common">Filarial nematode worm</name>
    <dbReference type="NCBI Taxonomy" id="42156"/>
    <lineage>
        <taxon>Eukaryota</taxon>
        <taxon>Metazoa</taxon>
        <taxon>Ecdysozoa</taxon>
        <taxon>Nematoda</taxon>
        <taxon>Chromadorea</taxon>
        <taxon>Rhabditida</taxon>
        <taxon>Spirurina</taxon>
        <taxon>Spiruromorpha</taxon>
        <taxon>Filarioidea</taxon>
        <taxon>Onchocercidae</taxon>
        <taxon>Litomosoides</taxon>
    </lineage>
</organism>